<name>A0A0N4U205_DRAME</name>
<dbReference type="EMBL" id="UYYG01001151">
    <property type="protein sequence ID" value="VDN55064.1"/>
    <property type="molecule type" value="Genomic_DNA"/>
</dbReference>
<dbReference type="Proteomes" id="UP000274756">
    <property type="component" value="Unassembled WGS sequence"/>
</dbReference>
<evidence type="ECO:0000313" key="3">
    <source>
        <dbReference type="Proteomes" id="UP000274756"/>
    </source>
</evidence>
<dbReference type="AlphaFoldDB" id="A0A0N4U205"/>
<evidence type="ECO:0000313" key="1">
    <source>
        <dbReference type="EMBL" id="VDN55064.1"/>
    </source>
</evidence>
<dbReference type="STRING" id="318479.A0A0N4U205"/>
<organism evidence="2 4">
    <name type="scientific">Dracunculus medinensis</name>
    <name type="common">Guinea worm</name>
    <dbReference type="NCBI Taxonomy" id="318479"/>
    <lineage>
        <taxon>Eukaryota</taxon>
        <taxon>Metazoa</taxon>
        <taxon>Ecdysozoa</taxon>
        <taxon>Nematoda</taxon>
        <taxon>Chromadorea</taxon>
        <taxon>Rhabditida</taxon>
        <taxon>Spirurina</taxon>
        <taxon>Dracunculoidea</taxon>
        <taxon>Dracunculidae</taxon>
        <taxon>Dracunculus</taxon>
    </lineage>
</organism>
<accession>A0A0N4U205</accession>
<sequence>MCNGNHLDVMNDWEIGGTQNRWVCPSDRHLQLRAQQLRLKSGWSVRTAIVRSPTSVKQQNGNISEAEQEHIRAVLAKAEAGKIREQFRIGLAPFYCFFSCDFIIFNSNWFNS</sequence>
<evidence type="ECO:0000313" key="2">
    <source>
        <dbReference type="Proteomes" id="UP000038040"/>
    </source>
</evidence>
<dbReference type="OrthoDB" id="270970at2759"/>
<dbReference type="Proteomes" id="UP000038040">
    <property type="component" value="Unplaced"/>
</dbReference>
<dbReference type="WBParaSite" id="DME_0000067701-mRNA-1">
    <property type="protein sequence ID" value="DME_0000067701-mRNA-1"/>
    <property type="gene ID" value="DME_0000067701"/>
</dbReference>
<protein>
    <submittedName>
        <fullName evidence="4">MBF1 domain-containing protein</fullName>
    </submittedName>
</protein>
<keyword evidence="3" id="KW-1185">Reference proteome</keyword>
<reference evidence="4" key="1">
    <citation type="submission" date="2017-02" db="UniProtKB">
        <authorList>
            <consortium name="WormBaseParasite"/>
        </authorList>
    </citation>
    <scope>IDENTIFICATION</scope>
</reference>
<gene>
    <name evidence="1" type="ORF">DME_LOCUS5037</name>
</gene>
<proteinExistence type="predicted"/>
<evidence type="ECO:0000313" key="4">
    <source>
        <dbReference type="WBParaSite" id="DME_0000067701-mRNA-1"/>
    </source>
</evidence>
<reference evidence="1 3" key="2">
    <citation type="submission" date="2018-11" db="EMBL/GenBank/DDBJ databases">
        <authorList>
            <consortium name="Pathogen Informatics"/>
        </authorList>
    </citation>
    <scope>NUCLEOTIDE SEQUENCE [LARGE SCALE GENOMIC DNA]</scope>
</reference>